<dbReference type="PANTHER" id="PTHR42837">
    <property type="entry name" value="REGULATOR OF SIGMA-E PROTEASE RSEP"/>
    <property type="match status" value="1"/>
</dbReference>
<keyword evidence="14" id="KW-1185">Reference proteome</keyword>
<evidence type="ECO:0000259" key="12">
    <source>
        <dbReference type="SMART" id="SM00228"/>
    </source>
</evidence>
<dbReference type="GO" id="GO:0016020">
    <property type="term" value="C:membrane"/>
    <property type="evidence" value="ECO:0007669"/>
    <property type="project" value="UniProtKB-SubCell"/>
</dbReference>
<dbReference type="InterPro" id="IPR041489">
    <property type="entry name" value="PDZ_6"/>
</dbReference>
<accession>A0A833HPZ0</accession>
<keyword evidence="4 13" id="KW-0645">Protease</keyword>
<gene>
    <name evidence="13" type="primary">rseP</name>
    <name evidence="13" type="ORF">F8153_03980</name>
</gene>
<dbReference type="NCBIfam" id="TIGR00054">
    <property type="entry name" value="RIP metalloprotease RseP"/>
    <property type="match status" value="1"/>
</dbReference>
<keyword evidence="10 11" id="KW-0472">Membrane</keyword>
<dbReference type="Gene3D" id="2.30.42.10">
    <property type="match status" value="1"/>
</dbReference>
<name>A0A833HPZ0_9FIRM</name>
<dbReference type="OrthoDB" id="9782003at2"/>
<keyword evidence="5 11" id="KW-0812">Transmembrane</keyword>
<comment type="cofactor">
    <cofactor evidence="1 11">
        <name>Zn(2+)</name>
        <dbReference type="ChEBI" id="CHEBI:29105"/>
    </cofactor>
</comment>
<dbReference type="RefSeq" id="WP_151865071.1">
    <property type="nucleotide sequence ID" value="NZ_WBZB01000013.1"/>
</dbReference>
<dbReference type="InterPro" id="IPR008915">
    <property type="entry name" value="Peptidase_M50"/>
</dbReference>
<evidence type="ECO:0000256" key="5">
    <source>
        <dbReference type="ARBA" id="ARBA00022692"/>
    </source>
</evidence>
<evidence type="ECO:0000256" key="6">
    <source>
        <dbReference type="ARBA" id="ARBA00022801"/>
    </source>
</evidence>
<keyword evidence="11" id="KW-0479">Metal-binding</keyword>
<dbReference type="SUPFAM" id="SSF50156">
    <property type="entry name" value="PDZ domain-like"/>
    <property type="match status" value="1"/>
</dbReference>
<dbReference type="InterPro" id="IPR001478">
    <property type="entry name" value="PDZ"/>
</dbReference>
<dbReference type="CDD" id="cd23081">
    <property type="entry name" value="cpPDZ_EcRseP-like"/>
    <property type="match status" value="1"/>
</dbReference>
<dbReference type="Proteomes" id="UP000465601">
    <property type="component" value="Unassembled WGS sequence"/>
</dbReference>
<keyword evidence="8 11" id="KW-1133">Transmembrane helix</keyword>
<feature type="transmembrane region" description="Helical" evidence="11">
    <location>
        <begin position="307"/>
        <end position="326"/>
    </location>
</feature>
<evidence type="ECO:0000256" key="1">
    <source>
        <dbReference type="ARBA" id="ARBA00001947"/>
    </source>
</evidence>
<evidence type="ECO:0000256" key="4">
    <source>
        <dbReference type="ARBA" id="ARBA00022670"/>
    </source>
</evidence>
<feature type="domain" description="PDZ" evidence="12">
    <location>
        <begin position="108"/>
        <end position="175"/>
    </location>
</feature>
<dbReference type="InterPro" id="IPR004387">
    <property type="entry name" value="Pept_M50_Zn"/>
</dbReference>
<dbReference type="Pfam" id="PF17820">
    <property type="entry name" value="PDZ_6"/>
    <property type="match status" value="1"/>
</dbReference>
<dbReference type="GO" id="GO:0046872">
    <property type="term" value="F:metal ion binding"/>
    <property type="evidence" value="ECO:0007669"/>
    <property type="project" value="UniProtKB-KW"/>
</dbReference>
<dbReference type="CDD" id="cd06163">
    <property type="entry name" value="S2P-M50_PDZ_RseP-like"/>
    <property type="match status" value="1"/>
</dbReference>
<keyword evidence="9 11" id="KW-0482">Metalloprotease</keyword>
<organism evidence="13 14">
    <name type="scientific">Alkaliphilus serpentinus</name>
    <dbReference type="NCBI Taxonomy" id="1482731"/>
    <lineage>
        <taxon>Bacteria</taxon>
        <taxon>Bacillati</taxon>
        <taxon>Bacillota</taxon>
        <taxon>Clostridia</taxon>
        <taxon>Peptostreptococcales</taxon>
        <taxon>Natronincolaceae</taxon>
        <taxon>Alkaliphilus</taxon>
    </lineage>
</organism>
<comment type="similarity">
    <text evidence="3 11">Belongs to the peptidase M50B family.</text>
</comment>
<comment type="caution">
    <text evidence="13">The sequence shown here is derived from an EMBL/GenBank/DDBJ whole genome shotgun (WGS) entry which is preliminary data.</text>
</comment>
<dbReference type="GO" id="GO:0006508">
    <property type="term" value="P:proteolysis"/>
    <property type="evidence" value="ECO:0007669"/>
    <property type="project" value="UniProtKB-KW"/>
</dbReference>
<dbReference type="SMART" id="SM00228">
    <property type="entry name" value="PDZ"/>
    <property type="match status" value="1"/>
</dbReference>
<dbReference type="GO" id="GO:0004222">
    <property type="term" value="F:metalloendopeptidase activity"/>
    <property type="evidence" value="ECO:0007669"/>
    <property type="project" value="InterPro"/>
</dbReference>
<evidence type="ECO:0000256" key="3">
    <source>
        <dbReference type="ARBA" id="ARBA00007931"/>
    </source>
</evidence>
<dbReference type="Pfam" id="PF02163">
    <property type="entry name" value="Peptidase_M50"/>
    <property type="match status" value="1"/>
</dbReference>
<dbReference type="PANTHER" id="PTHR42837:SF2">
    <property type="entry name" value="MEMBRANE METALLOPROTEASE ARASP2, CHLOROPLASTIC-RELATED"/>
    <property type="match status" value="1"/>
</dbReference>
<keyword evidence="7 11" id="KW-0862">Zinc</keyword>
<dbReference type="EMBL" id="WBZB01000013">
    <property type="protein sequence ID" value="KAB3531345.1"/>
    <property type="molecule type" value="Genomic_DNA"/>
</dbReference>
<evidence type="ECO:0000313" key="14">
    <source>
        <dbReference type="Proteomes" id="UP000465601"/>
    </source>
</evidence>
<reference evidence="13 14" key="1">
    <citation type="submission" date="2019-10" db="EMBL/GenBank/DDBJ databases">
        <title>Alkaliphilus serpentinus sp. nov. and Alkaliphilus pronyensis sp. nov., two novel anaerobic alkaliphilic species isolated from the serpentinized-hosted hydrothermal field of the Prony Bay (New Caledonia).</title>
        <authorList>
            <person name="Postec A."/>
        </authorList>
    </citation>
    <scope>NUCLEOTIDE SEQUENCE [LARGE SCALE GENOMIC DNA]</scope>
    <source>
        <strain evidence="13 14">LacT</strain>
    </source>
</reference>
<dbReference type="AlphaFoldDB" id="A0A833HPZ0"/>
<dbReference type="InterPro" id="IPR036034">
    <property type="entry name" value="PDZ_sf"/>
</dbReference>
<feature type="transmembrane region" description="Helical" evidence="11">
    <location>
        <begin position="89"/>
        <end position="112"/>
    </location>
</feature>
<sequence length="335" mass="36670">MQTIIVALAVFGVLVIFHELGHFCVAKATGIKVHEFAIGMGPRIFHHKGKETEYSLRALPIGGYVKMEGEDEASEDARSFSKKSIPVRMAVLFAGSFMNIVLAIILFTIIFFSLGAATNTVGDVVIGSPAESAGLQPGDTITQIDSEKIYTWNQLVERIMESNGDPLEIQIKRGEEIFQKTVTPKLNEETNRFTIGIETKVERSIGQSIKTAVLSAYEVMKQIVGFLRQLITRQADADQLTGPVGIIAVVGQASKSGWQDVVSLAGLISINLGIMNLLPIPALDGSRIMFLFVELLRGKPVDPEKEGMIHLVGFGLLIMLMLFVTWQDILRLVQG</sequence>
<dbReference type="EC" id="3.4.24.-" evidence="11"/>
<evidence type="ECO:0000256" key="7">
    <source>
        <dbReference type="ARBA" id="ARBA00022833"/>
    </source>
</evidence>
<protein>
    <recommendedName>
        <fullName evidence="11">Zinc metalloprotease</fullName>
        <ecNumber evidence="11">3.4.24.-</ecNumber>
    </recommendedName>
</protein>
<evidence type="ECO:0000313" key="13">
    <source>
        <dbReference type="EMBL" id="KAB3531345.1"/>
    </source>
</evidence>
<proteinExistence type="inferred from homology"/>
<evidence type="ECO:0000256" key="8">
    <source>
        <dbReference type="ARBA" id="ARBA00022989"/>
    </source>
</evidence>
<evidence type="ECO:0000256" key="9">
    <source>
        <dbReference type="ARBA" id="ARBA00023049"/>
    </source>
</evidence>
<comment type="subcellular location">
    <subcellularLocation>
        <location evidence="2">Membrane</location>
        <topology evidence="2">Multi-pass membrane protein</topology>
    </subcellularLocation>
</comment>
<evidence type="ECO:0000256" key="10">
    <source>
        <dbReference type="ARBA" id="ARBA00023136"/>
    </source>
</evidence>
<evidence type="ECO:0000256" key="2">
    <source>
        <dbReference type="ARBA" id="ARBA00004141"/>
    </source>
</evidence>
<evidence type="ECO:0000256" key="11">
    <source>
        <dbReference type="RuleBase" id="RU362031"/>
    </source>
</evidence>
<keyword evidence="6 11" id="KW-0378">Hydrolase</keyword>